<dbReference type="EMBL" id="MH153804">
    <property type="protein sequence ID" value="AWN03626.1"/>
    <property type="molecule type" value="Genomic_DNA"/>
</dbReference>
<evidence type="ECO:0000256" key="1">
    <source>
        <dbReference type="SAM" id="MobiDB-lite"/>
    </source>
</evidence>
<accession>A0A2U8UJJ5</accession>
<dbReference type="GO" id="GO:0005198">
    <property type="term" value="F:structural molecule activity"/>
    <property type="evidence" value="ECO:0007669"/>
    <property type="project" value="InterPro"/>
</dbReference>
<keyword evidence="3" id="KW-1185">Reference proteome</keyword>
<proteinExistence type="predicted"/>
<dbReference type="Proteomes" id="UP000246975">
    <property type="component" value="Segment"/>
</dbReference>
<dbReference type="Pfam" id="PF06152">
    <property type="entry name" value="Phage_min_cap2"/>
    <property type="match status" value="1"/>
</dbReference>
<feature type="compositionally biased region" description="Basic and acidic residues" evidence="1">
    <location>
        <begin position="346"/>
        <end position="365"/>
    </location>
</feature>
<dbReference type="InterPro" id="IPR009319">
    <property type="entry name" value="Phage_A118_VSP1"/>
</dbReference>
<feature type="region of interest" description="Disordered" evidence="1">
    <location>
        <begin position="340"/>
        <end position="384"/>
    </location>
</feature>
<protein>
    <submittedName>
        <fullName evidence="2">Head assembly protein</fullName>
    </submittedName>
</protein>
<name>A0A2U8UJJ5_9CAUD</name>
<dbReference type="GeneID" id="54992170"/>
<evidence type="ECO:0000313" key="3">
    <source>
        <dbReference type="Proteomes" id="UP000246975"/>
    </source>
</evidence>
<reference evidence="2 3" key="1">
    <citation type="submission" date="2018-03" db="EMBL/GenBank/DDBJ databases">
        <authorList>
            <person name="Garlena R.A."/>
            <person name="Russell D.A."/>
            <person name="Pope W.H."/>
            <person name="Jacobs-Sera D."/>
            <person name="Hatfull G.F."/>
        </authorList>
    </citation>
    <scope>NUCLEOTIDE SEQUENCE [LARGE SCALE GENOMIC DNA]</scope>
</reference>
<dbReference type="RefSeq" id="YP_009801650.1">
    <property type="nucleotide sequence ID" value="NC_047974.1"/>
</dbReference>
<evidence type="ECO:0000313" key="2">
    <source>
        <dbReference type="EMBL" id="AWN03626.1"/>
    </source>
</evidence>
<dbReference type="KEGG" id="vg:54992170"/>
<sequence length="384" mass="41393">MLNPVVAQGLADAIGDLYADAEAQLLDTIARRVARGLDTPRWAEIQLQEVSRLRAEARGIAARLDVDGTAMIQDAITTAYMRGETSADADIARARRAGVSFSSTGVVDTAAVGALAAETINATRTAQNYILRSTDDAYRRVIADVTGRVVTGAATRQAVTQQALNRLAREGITGFVDKAGRRWQASSYVEMALRTSVGRSMLAGHSDRLASAGYDLVIISSHPNPAPMCQPFEGQILSLSGGTKGTVHTNSALDGSPITVEVFASMAEAEMQGLHHPNCRHSHTLFVPGASTPEVAPYDPQGYLDSQQQRYLERGVRAAKNQQAVAITPEAQTKARARVRSWQARAAEHSERTGIPRRYDRERVQVGDPTAPDVKAQQLARVRN</sequence>
<organism evidence="2 3">
    <name type="scientific">Gordonia phage Jace</name>
    <dbReference type="NCBI Taxonomy" id="2182360"/>
    <lineage>
        <taxon>Viruses</taxon>
        <taxon>Duplodnaviria</taxon>
        <taxon>Heunggongvirae</taxon>
        <taxon>Uroviricota</taxon>
        <taxon>Caudoviricetes</taxon>
        <taxon>Jacevirus</taxon>
        <taxon>Jacevirus jace</taxon>
    </lineage>
</organism>
<gene>
    <name evidence="2" type="primary">4</name>
    <name evidence="2" type="ORF">PBI_JACE_4</name>
</gene>